<dbReference type="PRINTS" id="PR00625">
    <property type="entry name" value="JDOMAIN"/>
</dbReference>
<evidence type="ECO:0000256" key="1">
    <source>
        <dbReference type="ARBA" id="ARBA00003474"/>
    </source>
</evidence>
<keyword evidence="9" id="KW-0408">Iron</keyword>
<evidence type="ECO:0000256" key="7">
    <source>
        <dbReference type="ARBA" id="ARBA00022723"/>
    </source>
</evidence>
<feature type="domain" description="DPH-type MB" evidence="12">
    <location>
        <begin position="94"/>
        <end position="166"/>
    </location>
</feature>
<dbReference type="GO" id="GO:0017183">
    <property type="term" value="P:protein histidyl modification to diphthamide"/>
    <property type="evidence" value="ECO:0007669"/>
    <property type="project" value="UniProtKB-UniPathway"/>
</dbReference>
<feature type="domain" description="J" evidence="11">
    <location>
        <begin position="9"/>
        <end position="79"/>
    </location>
</feature>
<dbReference type="GeneID" id="30149574"/>
<comment type="similarity">
    <text evidence="4">Belongs to the DPH4 family.</text>
</comment>
<dbReference type="Pfam" id="PF05207">
    <property type="entry name" value="Zn_ribbon_CSL"/>
    <property type="match status" value="1"/>
</dbReference>
<dbReference type="InterPro" id="IPR001623">
    <property type="entry name" value="DnaJ_domain"/>
</dbReference>
<evidence type="ECO:0000256" key="6">
    <source>
        <dbReference type="ARBA" id="ARBA00022490"/>
    </source>
</evidence>
<evidence type="ECO:0000259" key="11">
    <source>
        <dbReference type="PROSITE" id="PS50076"/>
    </source>
</evidence>
<keyword evidence="6" id="KW-0963">Cytoplasm</keyword>
<dbReference type="SUPFAM" id="SSF46565">
    <property type="entry name" value="Chaperone J-domain"/>
    <property type="match status" value="1"/>
</dbReference>
<dbReference type="Pfam" id="PF00226">
    <property type="entry name" value="DnaJ"/>
    <property type="match status" value="1"/>
</dbReference>
<dbReference type="Gene3D" id="1.10.287.110">
    <property type="entry name" value="DnaJ domain"/>
    <property type="match status" value="1"/>
</dbReference>
<comment type="function">
    <text evidence="1">Required for the first step of diphthamide biosynthesis, the transfer of 3-amino-3-carboxypropyl from S-adenosyl-L-methionine to a histidine residue. Diphthamide is a post-translational modification of histidine which occurs in elongation factor 2.</text>
</comment>
<dbReference type="GO" id="GO:0005737">
    <property type="term" value="C:cytoplasm"/>
    <property type="evidence" value="ECO:0007669"/>
    <property type="project" value="UniProtKB-SubCell"/>
</dbReference>
<dbReference type="CDD" id="cd06257">
    <property type="entry name" value="DnaJ"/>
    <property type="match status" value="1"/>
</dbReference>
<evidence type="ECO:0000256" key="5">
    <source>
        <dbReference type="ARBA" id="ARBA00021797"/>
    </source>
</evidence>
<dbReference type="UniPathway" id="UPA00559"/>
<organism evidence="13 14">
    <name type="scientific">Babjeviella inositovora NRRL Y-12698</name>
    <dbReference type="NCBI Taxonomy" id="984486"/>
    <lineage>
        <taxon>Eukaryota</taxon>
        <taxon>Fungi</taxon>
        <taxon>Dikarya</taxon>
        <taxon>Ascomycota</taxon>
        <taxon>Saccharomycotina</taxon>
        <taxon>Pichiomycetes</taxon>
        <taxon>Serinales incertae sedis</taxon>
        <taxon>Babjeviella</taxon>
    </lineage>
</organism>
<evidence type="ECO:0000256" key="9">
    <source>
        <dbReference type="ARBA" id="ARBA00023004"/>
    </source>
</evidence>
<dbReference type="PANTHER" id="PTHR21454:SF46">
    <property type="entry name" value="DIPHTHAMIDE BIOSYNTHESIS PROTEIN 4"/>
    <property type="match status" value="1"/>
</dbReference>
<dbReference type="SUPFAM" id="SSF144217">
    <property type="entry name" value="CSL zinc finger"/>
    <property type="match status" value="1"/>
</dbReference>
<keyword evidence="14" id="KW-1185">Reference proteome</keyword>
<accession>A0A1E3QTS8</accession>
<evidence type="ECO:0000256" key="10">
    <source>
        <dbReference type="ARBA" id="ARBA00023242"/>
    </source>
</evidence>
<dbReference type="EMBL" id="KV454430">
    <property type="protein sequence ID" value="ODQ80422.1"/>
    <property type="molecule type" value="Genomic_DNA"/>
</dbReference>
<dbReference type="PROSITE" id="PS51074">
    <property type="entry name" value="DPH_MB"/>
    <property type="match status" value="1"/>
</dbReference>
<evidence type="ECO:0000256" key="3">
    <source>
        <dbReference type="ARBA" id="ARBA00004496"/>
    </source>
</evidence>
<protein>
    <recommendedName>
        <fullName evidence="5">Diphthamide biosynthesis protein 4</fullName>
    </recommendedName>
</protein>
<dbReference type="STRING" id="984486.A0A1E3QTS8"/>
<dbReference type="OrthoDB" id="445556at2759"/>
<keyword evidence="8" id="KW-0862">Zinc</keyword>
<name>A0A1E3QTS8_9ASCO</name>
<keyword evidence="7" id="KW-0479">Metal-binding</keyword>
<evidence type="ECO:0000313" key="14">
    <source>
        <dbReference type="Proteomes" id="UP000094336"/>
    </source>
</evidence>
<dbReference type="InterPro" id="IPR036869">
    <property type="entry name" value="J_dom_sf"/>
</dbReference>
<gene>
    <name evidence="13" type="ORF">BABINDRAFT_35509</name>
</gene>
<dbReference type="AlphaFoldDB" id="A0A1E3QTS8"/>
<proteinExistence type="inferred from homology"/>
<evidence type="ECO:0000259" key="12">
    <source>
        <dbReference type="PROSITE" id="PS51074"/>
    </source>
</evidence>
<dbReference type="Proteomes" id="UP000094336">
    <property type="component" value="Unassembled WGS sequence"/>
</dbReference>
<sequence>MKVVNLRKTHYEVMGVAPDAPASEIKAAYRTRLLLTHPDKLNQRETPSKVDASQEIAELKEAYAVLLHPEERAQYDRDLQKSVQRFGFNLNGDGLDMYTLEDFTVHEPKGDEAYFWTKDCPRCTGHGGFVLTEGDLESSGTDDGEGGFDLIVQCNMCSLWLKVKYFEEEE</sequence>
<dbReference type="GO" id="GO:0005634">
    <property type="term" value="C:nucleus"/>
    <property type="evidence" value="ECO:0007669"/>
    <property type="project" value="UniProtKB-SubCell"/>
</dbReference>
<reference evidence="14" key="1">
    <citation type="submission" date="2016-05" db="EMBL/GenBank/DDBJ databases">
        <title>Comparative genomics of biotechnologically important yeasts.</title>
        <authorList>
            <consortium name="DOE Joint Genome Institute"/>
            <person name="Riley R."/>
            <person name="Haridas S."/>
            <person name="Wolfe K.H."/>
            <person name="Lopes M.R."/>
            <person name="Hittinger C.T."/>
            <person name="Goker M."/>
            <person name="Salamov A."/>
            <person name="Wisecaver J."/>
            <person name="Long T.M."/>
            <person name="Aerts A.L."/>
            <person name="Barry K."/>
            <person name="Choi C."/>
            <person name="Clum A."/>
            <person name="Coughlan A.Y."/>
            <person name="Deshpande S."/>
            <person name="Douglass A.P."/>
            <person name="Hanson S.J."/>
            <person name="Klenk H.-P."/>
            <person name="Labutti K."/>
            <person name="Lapidus A."/>
            <person name="Lindquist E."/>
            <person name="Lipzen A."/>
            <person name="Meier-Kolthoff J.P."/>
            <person name="Ohm R.A."/>
            <person name="Otillar R.P."/>
            <person name="Pangilinan J."/>
            <person name="Peng Y."/>
            <person name="Rokas A."/>
            <person name="Rosa C.A."/>
            <person name="Scheuner C."/>
            <person name="Sibirny A.A."/>
            <person name="Slot J.C."/>
            <person name="Stielow J.B."/>
            <person name="Sun H."/>
            <person name="Kurtzman C.P."/>
            <person name="Blackwell M."/>
            <person name="Grigoriev I.V."/>
            <person name="Jeffries T.W."/>
        </authorList>
    </citation>
    <scope>NUCLEOTIDE SEQUENCE [LARGE SCALE GENOMIC DNA]</scope>
    <source>
        <strain evidence="14">NRRL Y-12698</strain>
    </source>
</reference>
<dbReference type="InterPro" id="IPR044248">
    <property type="entry name" value="DPH3/4-like"/>
</dbReference>
<dbReference type="PROSITE" id="PS50076">
    <property type="entry name" value="DNAJ_2"/>
    <property type="match status" value="1"/>
</dbReference>
<evidence type="ECO:0000256" key="8">
    <source>
        <dbReference type="ARBA" id="ARBA00022833"/>
    </source>
</evidence>
<dbReference type="Gene3D" id="3.10.660.10">
    <property type="entry name" value="DPH Zinc finger"/>
    <property type="match status" value="1"/>
</dbReference>
<dbReference type="GO" id="GO:0046872">
    <property type="term" value="F:metal ion binding"/>
    <property type="evidence" value="ECO:0007669"/>
    <property type="project" value="UniProtKB-KW"/>
</dbReference>
<comment type="subcellular location">
    <subcellularLocation>
        <location evidence="3">Cytoplasm</location>
    </subcellularLocation>
    <subcellularLocation>
        <location evidence="2">Nucleus</location>
    </subcellularLocation>
</comment>
<dbReference type="PANTHER" id="PTHR21454">
    <property type="entry name" value="DPH3 HOMOLOG-RELATED"/>
    <property type="match status" value="1"/>
</dbReference>
<keyword evidence="10" id="KW-0539">Nucleus</keyword>
<dbReference type="InterPro" id="IPR007872">
    <property type="entry name" value="DPH_MB_dom"/>
</dbReference>
<evidence type="ECO:0000256" key="4">
    <source>
        <dbReference type="ARBA" id="ARBA00006169"/>
    </source>
</evidence>
<dbReference type="InterPro" id="IPR036671">
    <property type="entry name" value="DPH_MB_sf"/>
</dbReference>
<evidence type="ECO:0000256" key="2">
    <source>
        <dbReference type="ARBA" id="ARBA00004123"/>
    </source>
</evidence>
<evidence type="ECO:0000313" key="13">
    <source>
        <dbReference type="EMBL" id="ODQ80422.1"/>
    </source>
</evidence>
<dbReference type="SMART" id="SM00271">
    <property type="entry name" value="DnaJ"/>
    <property type="match status" value="1"/>
</dbReference>
<dbReference type="RefSeq" id="XP_018985750.1">
    <property type="nucleotide sequence ID" value="XM_019131721.1"/>
</dbReference>